<dbReference type="EMBL" id="QXWK01000011">
    <property type="protein sequence ID" value="NBH61382.1"/>
    <property type="molecule type" value="Genomic_DNA"/>
</dbReference>
<proteinExistence type="predicted"/>
<name>A0A845QGX8_9FIRM</name>
<dbReference type="InterPro" id="IPR046947">
    <property type="entry name" value="LytR-like"/>
</dbReference>
<protein>
    <submittedName>
        <fullName evidence="2">LytTR family transcriptional regulator</fullName>
    </submittedName>
</protein>
<dbReference type="GO" id="GO:0003677">
    <property type="term" value="F:DNA binding"/>
    <property type="evidence" value="ECO:0007669"/>
    <property type="project" value="InterPro"/>
</dbReference>
<organism evidence="2 3">
    <name type="scientific">Anaerotruncus colihominis</name>
    <dbReference type="NCBI Taxonomy" id="169435"/>
    <lineage>
        <taxon>Bacteria</taxon>
        <taxon>Bacillati</taxon>
        <taxon>Bacillota</taxon>
        <taxon>Clostridia</taxon>
        <taxon>Eubacteriales</taxon>
        <taxon>Oscillospiraceae</taxon>
        <taxon>Anaerotruncus</taxon>
    </lineage>
</organism>
<dbReference type="RefSeq" id="WP_160201662.1">
    <property type="nucleotide sequence ID" value="NZ_QXWK01000011.1"/>
</dbReference>
<evidence type="ECO:0000313" key="2">
    <source>
        <dbReference type="EMBL" id="NBH61382.1"/>
    </source>
</evidence>
<dbReference type="SMART" id="SM00850">
    <property type="entry name" value="LytTR"/>
    <property type="match status" value="1"/>
</dbReference>
<dbReference type="AlphaFoldDB" id="A0A845QGX8"/>
<keyword evidence="3" id="KW-1185">Reference proteome</keyword>
<evidence type="ECO:0000259" key="1">
    <source>
        <dbReference type="PROSITE" id="PS50930"/>
    </source>
</evidence>
<dbReference type="Pfam" id="PF04397">
    <property type="entry name" value="LytTR"/>
    <property type="match status" value="1"/>
</dbReference>
<dbReference type="InterPro" id="IPR007492">
    <property type="entry name" value="LytTR_DNA-bd_dom"/>
</dbReference>
<comment type="caution">
    <text evidence="2">The sequence shown here is derived from an EMBL/GenBank/DDBJ whole genome shotgun (WGS) entry which is preliminary data.</text>
</comment>
<accession>A0A845QGX8</accession>
<feature type="domain" description="HTH LytTR-type" evidence="1">
    <location>
        <begin position="41"/>
        <end position="145"/>
    </location>
</feature>
<dbReference type="PANTHER" id="PTHR37299">
    <property type="entry name" value="TRANSCRIPTIONAL REGULATOR-RELATED"/>
    <property type="match status" value="1"/>
</dbReference>
<dbReference type="Gene3D" id="2.40.50.1020">
    <property type="entry name" value="LytTr DNA-binding domain"/>
    <property type="match status" value="1"/>
</dbReference>
<dbReference type="PROSITE" id="PS50930">
    <property type="entry name" value="HTH_LYTTR"/>
    <property type="match status" value="1"/>
</dbReference>
<evidence type="ECO:0000313" key="3">
    <source>
        <dbReference type="Proteomes" id="UP000446866"/>
    </source>
</evidence>
<dbReference type="GO" id="GO:0000156">
    <property type="term" value="F:phosphorelay response regulator activity"/>
    <property type="evidence" value="ECO:0007669"/>
    <property type="project" value="InterPro"/>
</dbReference>
<sequence>MRIRVEQIAKGQEEEIILRCYEVSDDLQRLVHQIENLQSGLTAYRNGEIHRLSFDEVYYFEVVDGKSFLYCKDCVFESKLRLYEFEKLSAETKFLRTSKSMVLNGDKIDFIKPSLSGRFEVTLLNGEKVIVSRQYVNALKKKMGL</sequence>
<gene>
    <name evidence="2" type="ORF">D0435_06920</name>
</gene>
<reference evidence="2 3" key="1">
    <citation type="submission" date="2018-08" db="EMBL/GenBank/DDBJ databases">
        <title>Murine metabolic-syndrome-specific gut microbial biobank.</title>
        <authorList>
            <person name="Liu C."/>
        </authorList>
    </citation>
    <scope>NUCLEOTIDE SEQUENCE [LARGE SCALE GENOMIC DNA]</scope>
    <source>
        <strain evidence="2 3">28</strain>
    </source>
</reference>
<dbReference type="PANTHER" id="PTHR37299:SF4">
    <property type="entry name" value="TRANSCRIPTIONAL REGULATOR"/>
    <property type="match status" value="1"/>
</dbReference>
<dbReference type="Proteomes" id="UP000446866">
    <property type="component" value="Unassembled WGS sequence"/>
</dbReference>